<proteinExistence type="inferred from homology"/>
<dbReference type="AlphaFoldDB" id="W1PH21"/>
<dbReference type="NCBIfam" id="NF004127">
    <property type="entry name" value="PRK05617.1"/>
    <property type="match status" value="1"/>
</dbReference>
<accession>W1PH21</accession>
<evidence type="ECO:0000313" key="7">
    <source>
        <dbReference type="Proteomes" id="UP000017836"/>
    </source>
</evidence>
<evidence type="ECO:0000256" key="4">
    <source>
        <dbReference type="RuleBase" id="RU369070"/>
    </source>
</evidence>
<dbReference type="GO" id="GO:0003860">
    <property type="term" value="F:3-hydroxyisobutyryl-CoA hydrolase activity"/>
    <property type="evidence" value="ECO:0000318"/>
    <property type="project" value="GO_Central"/>
</dbReference>
<evidence type="ECO:0000256" key="3">
    <source>
        <dbReference type="ARBA" id="ARBA00022801"/>
    </source>
</evidence>
<sequence length="372" mass="41785">MILIEGNSNVRILILNRPWQLNALSHQMISGLLEKFLTYEEDPNVKLLIVKGQGRAFCSGGDVASVARLGNEGRWDLAAKFFWEEYVLNFTLATNMTPQVSLLNGIVMGGGAGVSIHGRFRVVTEKTVFATPETSLGLFPDVGATYFLPRLPGFLGEYVGLTGTRLDGAEMLACGLATHFVFSSKLASLEEELSKVDTSNPDIICTVIDRFSQKVPLKEGSAFRRLNVIDKFFSQRTVEEILSALEKEAANGADAWLSATIKSLKAASPTSLKISLRSIREGRLQGLDQCLIQEYRMVCHVLRKKFSKDFYEGCRAILIDKDRNPKWEPSKLELVSEKMVDHYFSKVDEEKWRDLELPRRKNTKDIFARPRL</sequence>
<dbReference type="EMBL" id="KI393016">
    <property type="protein sequence ID" value="ERN09292.1"/>
    <property type="molecule type" value="Genomic_DNA"/>
</dbReference>
<name>W1PH21_AMBTC</name>
<comment type="function">
    <text evidence="4">Hydrolyzes 3-hydroxyisobutyryl-CoA (HIBYL-CoA), a saline catabolite. Has high activity toward isobutyryl-CoA. Could be an isobutyryl-CoA dehydrogenase that functions in valine catabolism.</text>
</comment>
<reference evidence="7" key="1">
    <citation type="journal article" date="2013" name="Science">
        <title>The Amborella genome and the evolution of flowering plants.</title>
        <authorList>
            <consortium name="Amborella Genome Project"/>
        </authorList>
    </citation>
    <scope>NUCLEOTIDE SEQUENCE [LARGE SCALE GENOMIC DNA]</scope>
</reference>
<dbReference type="FunFam" id="3.90.226.10:FF:000027">
    <property type="entry name" value="Probable 3-hydroxyisobutyryl-CoA hydrolase 2"/>
    <property type="match status" value="1"/>
</dbReference>
<feature type="domain" description="Enoyl-CoA hydratase/isomerase" evidence="5">
    <location>
        <begin position="10"/>
        <end position="344"/>
    </location>
</feature>
<evidence type="ECO:0000313" key="6">
    <source>
        <dbReference type="EMBL" id="ERN09292.1"/>
    </source>
</evidence>
<dbReference type="OMA" id="EVFTMEY"/>
<comment type="similarity">
    <text evidence="4">Belongs to the enoyl-CoA hydratase/isomerase family.</text>
</comment>
<dbReference type="InterPro" id="IPR032259">
    <property type="entry name" value="HIBYL-CoA-H"/>
</dbReference>
<dbReference type="HOGENOM" id="CLU_009834_22_1_1"/>
<dbReference type="GO" id="GO:0006574">
    <property type="term" value="P:L-valine catabolic process"/>
    <property type="evidence" value="ECO:0000318"/>
    <property type="project" value="GO_Central"/>
</dbReference>
<dbReference type="Pfam" id="PF16113">
    <property type="entry name" value="ECH_2"/>
    <property type="match status" value="1"/>
</dbReference>
<dbReference type="PANTHER" id="PTHR43176:SF3">
    <property type="entry name" value="3-HYDROXYISOBUTYRYL-COA HYDROLASE, MITOCHONDRIAL"/>
    <property type="match status" value="1"/>
</dbReference>
<dbReference type="eggNOG" id="ENOG502QPXA">
    <property type="taxonomic scope" value="Eukaryota"/>
</dbReference>
<comment type="pathway">
    <text evidence="4">Amino-acid degradation; L-valine degradation.</text>
</comment>
<dbReference type="STRING" id="13333.W1PH21"/>
<dbReference type="PANTHER" id="PTHR43176">
    <property type="entry name" value="3-HYDROXYISOBUTYRYL-COA HYDROLASE-RELATED"/>
    <property type="match status" value="1"/>
</dbReference>
<dbReference type="InterPro" id="IPR029045">
    <property type="entry name" value="ClpP/crotonase-like_dom_sf"/>
</dbReference>
<evidence type="ECO:0000259" key="5">
    <source>
        <dbReference type="Pfam" id="PF16113"/>
    </source>
</evidence>
<gene>
    <name evidence="6" type="ORF">AMTR_s00149p00076580</name>
</gene>
<keyword evidence="3 4" id="KW-0378">Hydrolase</keyword>
<dbReference type="CDD" id="cd06558">
    <property type="entry name" value="crotonase-like"/>
    <property type="match status" value="1"/>
</dbReference>
<dbReference type="Gramene" id="ERN09292">
    <property type="protein sequence ID" value="ERN09292"/>
    <property type="gene ID" value="AMTR_s00149p00076580"/>
</dbReference>
<dbReference type="EC" id="3.1.2.4" evidence="2 4"/>
<keyword evidence="7" id="KW-1185">Reference proteome</keyword>
<dbReference type="Gene3D" id="3.90.226.10">
    <property type="entry name" value="2-enoyl-CoA Hydratase, Chain A, domain 1"/>
    <property type="match status" value="1"/>
</dbReference>
<organism evidence="6 7">
    <name type="scientific">Amborella trichopoda</name>
    <dbReference type="NCBI Taxonomy" id="13333"/>
    <lineage>
        <taxon>Eukaryota</taxon>
        <taxon>Viridiplantae</taxon>
        <taxon>Streptophyta</taxon>
        <taxon>Embryophyta</taxon>
        <taxon>Tracheophyta</taxon>
        <taxon>Spermatophyta</taxon>
        <taxon>Magnoliopsida</taxon>
        <taxon>Amborellales</taxon>
        <taxon>Amborellaceae</taxon>
        <taxon>Amborella</taxon>
    </lineage>
</organism>
<evidence type="ECO:0000256" key="1">
    <source>
        <dbReference type="ARBA" id="ARBA00001709"/>
    </source>
</evidence>
<dbReference type="SUPFAM" id="SSF52096">
    <property type="entry name" value="ClpP/crotonase"/>
    <property type="match status" value="1"/>
</dbReference>
<dbReference type="InterPro" id="IPR045004">
    <property type="entry name" value="ECH_dom"/>
</dbReference>
<evidence type="ECO:0000256" key="2">
    <source>
        <dbReference type="ARBA" id="ARBA00011915"/>
    </source>
</evidence>
<dbReference type="Proteomes" id="UP000017836">
    <property type="component" value="Unassembled WGS sequence"/>
</dbReference>
<protein>
    <recommendedName>
        <fullName evidence="2 4">3-hydroxyisobutyryl-CoA hydrolase</fullName>
        <shortName evidence="4">HIB-CoA hydrolase</shortName>
        <shortName evidence="4">HIBYL-CoA-H</shortName>
        <ecNumber evidence="2 4">3.1.2.4</ecNumber>
    </recommendedName>
    <alternativeName>
        <fullName evidence="4">3-hydroxyisobutyryl-coenzyme A hydrolase</fullName>
    </alternativeName>
</protein>
<comment type="catalytic activity">
    <reaction evidence="1 4">
        <text>3-hydroxy-2-methylpropanoyl-CoA + H2O = 3-hydroxy-2-methylpropanoate + CoA + H(+)</text>
        <dbReference type="Rhea" id="RHEA:20888"/>
        <dbReference type="ChEBI" id="CHEBI:11805"/>
        <dbReference type="ChEBI" id="CHEBI:15377"/>
        <dbReference type="ChEBI" id="CHEBI:15378"/>
        <dbReference type="ChEBI" id="CHEBI:57287"/>
        <dbReference type="ChEBI" id="CHEBI:57340"/>
        <dbReference type="EC" id="3.1.2.4"/>
    </reaction>
</comment>